<evidence type="ECO:0000313" key="10">
    <source>
        <dbReference type="EMBL" id="KTD88006.1"/>
    </source>
</evidence>
<organism evidence="10 11">
    <name type="scientific">Paenibacillus etheri</name>
    <dbReference type="NCBI Taxonomy" id="1306852"/>
    <lineage>
        <taxon>Bacteria</taxon>
        <taxon>Bacillati</taxon>
        <taxon>Bacillota</taxon>
        <taxon>Bacilli</taxon>
        <taxon>Bacillales</taxon>
        <taxon>Paenibacillaceae</taxon>
        <taxon>Paenibacillus</taxon>
    </lineage>
</organism>
<evidence type="ECO:0000256" key="7">
    <source>
        <dbReference type="SAM" id="MobiDB-lite"/>
    </source>
</evidence>
<keyword evidence="11" id="KW-1185">Reference proteome</keyword>
<keyword evidence="2" id="KW-0813">Transport</keyword>
<dbReference type="InterPro" id="IPR050189">
    <property type="entry name" value="MFS_Efflux_Transporters"/>
</dbReference>
<dbReference type="Pfam" id="PF07690">
    <property type="entry name" value="MFS_1"/>
    <property type="match status" value="1"/>
</dbReference>
<feature type="transmembrane region" description="Helical" evidence="8">
    <location>
        <begin position="219"/>
        <end position="241"/>
    </location>
</feature>
<keyword evidence="5 8" id="KW-1133">Transmembrane helix</keyword>
<dbReference type="InterPro" id="IPR036259">
    <property type="entry name" value="MFS_trans_sf"/>
</dbReference>
<accession>A0A0W1B392</accession>
<comment type="subcellular location">
    <subcellularLocation>
        <location evidence="1">Cell membrane</location>
        <topology evidence="1">Multi-pass membrane protein</topology>
    </subcellularLocation>
</comment>
<evidence type="ECO:0000256" key="8">
    <source>
        <dbReference type="SAM" id="Phobius"/>
    </source>
</evidence>
<keyword evidence="3" id="KW-1003">Cell membrane</keyword>
<dbReference type="Proteomes" id="UP000054709">
    <property type="component" value="Unassembled WGS sequence"/>
</dbReference>
<dbReference type="PANTHER" id="PTHR43124:SF3">
    <property type="entry name" value="CHLORAMPHENICOL EFFLUX PUMP RV0191"/>
    <property type="match status" value="1"/>
</dbReference>
<dbReference type="PROSITE" id="PS50850">
    <property type="entry name" value="MFS"/>
    <property type="match status" value="1"/>
</dbReference>
<dbReference type="PANTHER" id="PTHR43124">
    <property type="entry name" value="PURINE EFFLUX PUMP PBUE"/>
    <property type="match status" value="1"/>
</dbReference>
<feature type="transmembrane region" description="Helical" evidence="8">
    <location>
        <begin position="346"/>
        <end position="368"/>
    </location>
</feature>
<dbReference type="AlphaFoldDB" id="A0A0W1B392"/>
<feature type="transmembrane region" description="Helical" evidence="8">
    <location>
        <begin position="101"/>
        <end position="126"/>
    </location>
</feature>
<reference evidence="10 11" key="1">
    <citation type="journal article" date="2015" name="Int. Biodeterior. Biodegradation">
        <title>Physiological and genetic screening methods for the isolation of methyl tert-butyl ether-degrading bacteria for bioremediation purposes.</title>
        <authorList>
            <person name="Guisado I.M."/>
            <person name="Purswani J."/>
            <person name="Gonzalez Lopez J."/>
            <person name="Pozo C."/>
        </authorList>
    </citation>
    <scope>NUCLEOTIDE SEQUENCE [LARGE SCALE GENOMIC DNA]</scope>
    <source>
        <strain evidence="10 11">SH7</strain>
    </source>
</reference>
<dbReference type="CDD" id="cd17474">
    <property type="entry name" value="MFS_YfmO_like"/>
    <property type="match status" value="1"/>
</dbReference>
<evidence type="ECO:0000259" key="9">
    <source>
        <dbReference type="PROSITE" id="PS50850"/>
    </source>
</evidence>
<feature type="compositionally biased region" description="Basic and acidic residues" evidence="7">
    <location>
        <begin position="401"/>
        <end position="411"/>
    </location>
</feature>
<feature type="transmembrane region" description="Helical" evidence="8">
    <location>
        <begin position="374"/>
        <end position="395"/>
    </location>
</feature>
<dbReference type="InterPro" id="IPR011701">
    <property type="entry name" value="MFS"/>
</dbReference>
<proteinExistence type="predicted"/>
<dbReference type="PRINTS" id="PR01035">
    <property type="entry name" value="TCRTETA"/>
</dbReference>
<dbReference type="RefSeq" id="WP_060622311.1">
    <property type="nucleotide sequence ID" value="NZ_LCZJ02000016.1"/>
</dbReference>
<evidence type="ECO:0000256" key="5">
    <source>
        <dbReference type="ARBA" id="ARBA00022989"/>
    </source>
</evidence>
<dbReference type="OrthoDB" id="2986280at2"/>
<feature type="transmembrane region" description="Helical" evidence="8">
    <location>
        <begin position="309"/>
        <end position="334"/>
    </location>
</feature>
<feature type="region of interest" description="Disordered" evidence="7">
    <location>
        <begin position="399"/>
        <end position="437"/>
    </location>
</feature>
<dbReference type="GO" id="GO:0022857">
    <property type="term" value="F:transmembrane transporter activity"/>
    <property type="evidence" value="ECO:0007669"/>
    <property type="project" value="InterPro"/>
</dbReference>
<evidence type="ECO:0000256" key="4">
    <source>
        <dbReference type="ARBA" id="ARBA00022692"/>
    </source>
</evidence>
<keyword evidence="6 8" id="KW-0472">Membrane</keyword>
<evidence type="ECO:0000256" key="1">
    <source>
        <dbReference type="ARBA" id="ARBA00004651"/>
    </source>
</evidence>
<protein>
    <submittedName>
        <fullName evidence="10">MFS transporter</fullName>
    </submittedName>
</protein>
<dbReference type="Gene3D" id="1.20.1250.20">
    <property type="entry name" value="MFS general substrate transporter like domains"/>
    <property type="match status" value="1"/>
</dbReference>
<keyword evidence="4 8" id="KW-0812">Transmembrane</keyword>
<feature type="transmembrane region" description="Helical" evidence="8">
    <location>
        <begin position="163"/>
        <end position="188"/>
    </location>
</feature>
<feature type="transmembrane region" description="Helical" evidence="8">
    <location>
        <begin position="41"/>
        <end position="61"/>
    </location>
</feature>
<dbReference type="EMBL" id="LCZJ02000016">
    <property type="protein sequence ID" value="KTD88006.1"/>
    <property type="molecule type" value="Genomic_DNA"/>
</dbReference>
<evidence type="ECO:0000256" key="6">
    <source>
        <dbReference type="ARBA" id="ARBA00023136"/>
    </source>
</evidence>
<dbReference type="SUPFAM" id="SSF103473">
    <property type="entry name" value="MFS general substrate transporter"/>
    <property type="match status" value="1"/>
</dbReference>
<feature type="transmembrane region" description="Helical" evidence="8">
    <location>
        <begin position="253"/>
        <end position="272"/>
    </location>
</feature>
<evidence type="ECO:0000313" key="11">
    <source>
        <dbReference type="Proteomes" id="UP000054709"/>
    </source>
</evidence>
<dbReference type="InterPro" id="IPR001958">
    <property type="entry name" value="Tet-R_TetA/multi-R_MdtG-like"/>
</dbReference>
<comment type="caution">
    <text evidence="10">The sequence shown here is derived from an EMBL/GenBank/DDBJ whole genome shotgun (WGS) entry which is preliminary data.</text>
</comment>
<feature type="transmembrane region" description="Helical" evidence="8">
    <location>
        <begin position="73"/>
        <end position="94"/>
    </location>
</feature>
<evidence type="ECO:0000256" key="3">
    <source>
        <dbReference type="ARBA" id="ARBA00022475"/>
    </source>
</evidence>
<gene>
    <name evidence="10" type="ORF">UQ64_07805</name>
</gene>
<feature type="transmembrane region" description="Helical" evidence="8">
    <location>
        <begin position="6"/>
        <end position="29"/>
    </location>
</feature>
<dbReference type="GO" id="GO:0005886">
    <property type="term" value="C:plasma membrane"/>
    <property type="evidence" value="ECO:0007669"/>
    <property type="project" value="UniProtKB-SubCell"/>
</dbReference>
<dbReference type="InterPro" id="IPR020846">
    <property type="entry name" value="MFS_dom"/>
</dbReference>
<sequence length="437" mass="47048">MKERKWDLLALASIPLIMTLGNSMLLPILPQISKELGISAFQVSMLITVYGLMAIVMIPIAGYLSDTYGRKKVILPSLIIAAIGGVVCVVAAWFMKGVSAYWVILAGRLLQGIGAAGAFPIVIPFIGDLFKEEEDVSKSLGIIETSNTFGKVLSPILGAYLGIWLWFAPFIAIPVLCLISFFLVLFLVRKPEAKDEPEKQGIREFLSGIVSVLRKKGRWLYAIFAIGGICMFVTFGVQFYLSEMLETKYKMHGAMKGFVLAIPLALLCLASYGTGKIIGQNKTLMKWLGFGGMVLLTVAMIFAGFNKDIYFLVGFMGLGCVGIGIVLPCMDALITEGIEKENSGTITSLYSSMRFIGVALGPPVVSLLLSSGHWVLFALMASVGAIGGLLTLFAVTPSKGSKGDSGVKEPEQVNPGLLSKRVRQTSAISLDGKKSYP</sequence>
<feature type="domain" description="Major facilitator superfamily (MFS) profile" evidence="9">
    <location>
        <begin position="7"/>
        <end position="399"/>
    </location>
</feature>
<name>A0A0W1B392_9BACL</name>
<evidence type="ECO:0000256" key="2">
    <source>
        <dbReference type="ARBA" id="ARBA00022448"/>
    </source>
</evidence>
<feature type="transmembrane region" description="Helical" evidence="8">
    <location>
        <begin position="284"/>
        <end position="303"/>
    </location>
</feature>